<proteinExistence type="predicted"/>
<organism evidence="1 2">
    <name type="scientific">Araneus ventricosus</name>
    <name type="common">Orbweaver spider</name>
    <name type="synonym">Epeira ventricosa</name>
    <dbReference type="NCBI Taxonomy" id="182803"/>
    <lineage>
        <taxon>Eukaryota</taxon>
        <taxon>Metazoa</taxon>
        <taxon>Ecdysozoa</taxon>
        <taxon>Arthropoda</taxon>
        <taxon>Chelicerata</taxon>
        <taxon>Arachnida</taxon>
        <taxon>Araneae</taxon>
        <taxon>Araneomorphae</taxon>
        <taxon>Entelegynae</taxon>
        <taxon>Araneoidea</taxon>
        <taxon>Araneidae</taxon>
        <taxon>Araneus</taxon>
    </lineage>
</organism>
<reference evidence="1 2" key="1">
    <citation type="journal article" date="2019" name="Sci. Rep.">
        <title>Orb-weaving spider Araneus ventricosus genome elucidates the spidroin gene catalogue.</title>
        <authorList>
            <person name="Kono N."/>
            <person name="Nakamura H."/>
            <person name="Ohtoshi R."/>
            <person name="Moran D.A.P."/>
            <person name="Shinohara A."/>
            <person name="Yoshida Y."/>
            <person name="Fujiwara M."/>
            <person name="Mori M."/>
            <person name="Tomita M."/>
            <person name="Arakawa K."/>
        </authorList>
    </citation>
    <scope>NUCLEOTIDE SEQUENCE [LARGE SCALE GENOMIC DNA]</scope>
</reference>
<accession>A0A4Y2KPR2</accession>
<evidence type="ECO:0000313" key="2">
    <source>
        <dbReference type="Proteomes" id="UP000499080"/>
    </source>
</evidence>
<dbReference type="Proteomes" id="UP000499080">
    <property type="component" value="Unassembled WGS sequence"/>
</dbReference>
<name>A0A4Y2KPR2_ARAVE</name>
<gene>
    <name evidence="1" type="ORF">AVEN_177861_1</name>
</gene>
<evidence type="ECO:0000313" key="1">
    <source>
        <dbReference type="EMBL" id="GBN04000.1"/>
    </source>
</evidence>
<comment type="caution">
    <text evidence="1">The sequence shown here is derived from an EMBL/GenBank/DDBJ whole genome shotgun (WGS) entry which is preliminary data.</text>
</comment>
<dbReference type="AlphaFoldDB" id="A0A4Y2KPR2"/>
<dbReference type="EMBL" id="BGPR01004847">
    <property type="protein sequence ID" value="GBN04000.1"/>
    <property type="molecule type" value="Genomic_DNA"/>
</dbReference>
<protein>
    <submittedName>
        <fullName evidence="1">Uncharacterized protein</fullName>
    </submittedName>
</protein>
<sequence length="101" mass="11310">MFASMDARCIAMRIFCMWLSKSFEITSCVFISLGSCLNASFMCNSERTEGTLGSCLNGREMNFRSDVARVSKGSHIITYANKTLNTVQKEAKFYSFLTSKS</sequence>
<keyword evidence="2" id="KW-1185">Reference proteome</keyword>